<keyword evidence="1" id="KW-0472">Membrane</keyword>
<dbReference type="HOGENOM" id="CLU_3069294_0_0_1"/>
<dbReference type="AlphaFoldDB" id="R0KM89"/>
<keyword evidence="3" id="KW-1185">Reference proteome</keyword>
<name>R0KM89_NOSB1</name>
<keyword evidence="1" id="KW-1133">Transmembrane helix</keyword>
<sequence length="53" mass="6213">MVFILRIKGSIIILAYIFIIFIAYVFIMSKVIFTITVFRIFNHLGGLKKLFDN</sequence>
<organism evidence="2 3">
    <name type="scientific">Nosema bombycis (strain CQ1 / CVCC 102059)</name>
    <name type="common">Microsporidian parasite</name>
    <name type="synonym">Pebrine of silkworm</name>
    <dbReference type="NCBI Taxonomy" id="578461"/>
    <lineage>
        <taxon>Eukaryota</taxon>
        <taxon>Fungi</taxon>
        <taxon>Fungi incertae sedis</taxon>
        <taxon>Microsporidia</taxon>
        <taxon>Nosematidae</taxon>
        <taxon>Nosema</taxon>
    </lineage>
</organism>
<evidence type="ECO:0000313" key="2">
    <source>
        <dbReference type="EMBL" id="EOB11766.1"/>
    </source>
</evidence>
<dbReference type="EMBL" id="KB909800">
    <property type="protein sequence ID" value="EOB11766.1"/>
    <property type="molecule type" value="Genomic_DNA"/>
</dbReference>
<dbReference type="VEuPathDB" id="MicrosporidiaDB:NBO_893g0001"/>
<keyword evidence="1" id="KW-0812">Transmembrane</keyword>
<reference evidence="2 3" key="1">
    <citation type="journal article" date="2013" name="BMC Genomics">
        <title>Comparative genomics of parasitic silkworm microsporidia reveal an association between genome expansion and host adaptation.</title>
        <authorList>
            <person name="Pan G."/>
            <person name="Xu J."/>
            <person name="Li T."/>
            <person name="Xia Q."/>
            <person name="Liu S.L."/>
            <person name="Zhang G."/>
            <person name="Li S."/>
            <person name="Li C."/>
            <person name="Liu H."/>
            <person name="Yang L."/>
            <person name="Liu T."/>
            <person name="Zhang X."/>
            <person name="Wu Z."/>
            <person name="Fan W."/>
            <person name="Dang X."/>
            <person name="Xiang H."/>
            <person name="Tao M."/>
            <person name="Li Y."/>
            <person name="Hu J."/>
            <person name="Li Z."/>
            <person name="Lin L."/>
            <person name="Luo J."/>
            <person name="Geng L."/>
            <person name="Wang L."/>
            <person name="Long M."/>
            <person name="Wan Y."/>
            <person name="He N."/>
            <person name="Zhang Z."/>
            <person name="Lu C."/>
            <person name="Keeling P.J."/>
            <person name="Wang J."/>
            <person name="Xiang Z."/>
            <person name="Zhou Z."/>
        </authorList>
    </citation>
    <scope>NUCLEOTIDE SEQUENCE [LARGE SCALE GENOMIC DNA]</scope>
    <source>
        <strain evidence="3">CQ1 / CVCC 102059</strain>
    </source>
</reference>
<evidence type="ECO:0000313" key="3">
    <source>
        <dbReference type="Proteomes" id="UP000016927"/>
    </source>
</evidence>
<accession>R0KM89</accession>
<protein>
    <submittedName>
        <fullName evidence="2">Uncharacterized protein</fullName>
    </submittedName>
</protein>
<gene>
    <name evidence="2" type="ORF">NBO_893g0001</name>
</gene>
<proteinExistence type="predicted"/>
<evidence type="ECO:0000256" key="1">
    <source>
        <dbReference type="SAM" id="Phobius"/>
    </source>
</evidence>
<dbReference type="Proteomes" id="UP000016927">
    <property type="component" value="Unassembled WGS sequence"/>
</dbReference>
<feature type="transmembrane region" description="Helical" evidence="1">
    <location>
        <begin position="12"/>
        <end position="41"/>
    </location>
</feature>